<accession>A0A1Z4JP48</accession>
<gene>
    <name evidence="1" type="ORF">NIES2135_53530</name>
</gene>
<dbReference type="Proteomes" id="UP000217895">
    <property type="component" value="Chromosome"/>
</dbReference>
<proteinExistence type="predicted"/>
<evidence type="ECO:0000313" key="1">
    <source>
        <dbReference type="EMBL" id="BAY58480.1"/>
    </source>
</evidence>
<dbReference type="AlphaFoldDB" id="A0A1Z4JP48"/>
<evidence type="ECO:0000313" key="2">
    <source>
        <dbReference type="Proteomes" id="UP000217895"/>
    </source>
</evidence>
<reference evidence="1 2" key="1">
    <citation type="submission" date="2017-06" db="EMBL/GenBank/DDBJ databases">
        <title>Genome sequencing of cyanobaciteial culture collection at National Institute for Environmental Studies (NIES).</title>
        <authorList>
            <person name="Hirose Y."/>
            <person name="Shimura Y."/>
            <person name="Fujisawa T."/>
            <person name="Nakamura Y."/>
            <person name="Kawachi M."/>
        </authorList>
    </citation>
    <scope>NUCLEOTIDE SEQUENCE [LARGE SCALE GENOMIC DNA]</scope>
    <source>
        <strain evidence="1 2">NIES-2135</strain>
    </source>
</reference>
<name>A0A1Z4JP48_LEPBY</name>
<dbReference type="EMBL" id="AP018203">
    <property type="protein sequence ID" value="BAY58480.1"/>
    <property type="molecule type" value="Genomic_DNA"/>
</dbReference>
<keyword evidence="2" id="KW-1185">Reference proteome</keyword>
<protein>
    <submittedName>
        <fullName evidence="1">Uncharacterized protein</fullName>
    </submittedName>
</protein>
<organism evidence="1 2">
    <name type="scientific">Leptolyngbya boryana NIES-2135</name>
    <dbReference type="NCBI Taxonomy" id="1973484"/>
    <lineage>
        <taxon>Bacteria</taxon>
        <taxon>Bacillati</taxon>
        <taxon>Cyanobacteriota</taxon>
        <taxon>Cyanophyceae</taxon>
        <taxon>Leptolyngbyales</taxon>
        <taxon>Leptolyngbyaceae</taxon>
        <taxon>Leptolyngbya group</taxon>
        <taxon>Leptolyngbya</taxon>
    </lineage>
</organism>
<sequence>MSNTNSQKRENQAKLSFYIEQAGKEDFEQWCDRHGLDMSTVLRGWIANKEAIGVWIKNQGYQQ</sequence>